<gene>
    <name evidence="2" type="ORF">AUCHE_08_05430</name>
</gene>
<feature type="region of interest" description="Disordered" evidence="1">
    <location>
        <begin position="258"/>
        <end position="284"/>
    </location>
</feature>
<dbReference type="OrthoDB" id="5148981at2"/>
<evidence type="ECO:0000313" key="3">
    <source>
        <dbReference type="Proteomes" id="UP000008495"/>
    </source>
</evidence>
<protein>
    <submittedName>
        <fullName evidence="2">Uncharacterized protein</fullName>
    </submittedName>
</protein>
<dbReference type="Proteomes" id="UP000008495">
    <property type="component" value="Unassembled WGS sequence"/>
</dbReference>
<organism evidence="2 3">
    <name type="scientific">Austwickia chelonae NBRC 105200</name>
    <dbReference type="NCBI Taxonomy" id="1184607"/>
    <lineage>
        <taxon>Bacteria</taxon>
        <taxon>Bacillati</taxon>
        <taxon>Actinomycetota</taxon>
        <taxon>Actinomycetes</taxon>
        <taxon>Micrococcales</taxon>
        <taxon>Dermatophilaceae</taxon>
        <taxon>Austwickia</taxon>
    </lineage>
</organism>
<dbReference type="STRING" id="100225.SAMN05421595_0813"/>
<evidence type="ECO:0000313" key="2">
    <source>
        <dbReference type="EMBL" id="GAB78297.1"/>
    </source>
</evidence>
<dbReference type="AlphaFoldDB" id="K6W8Z2"/>
<proteinExistence type="predicted"/>
<name>K6W8Z2_9MICO</name>
<accession>K6W8Z2</accession>
<keyword evidence="3" id="KW-1185">Reference proteome</keyword>
<reference evidence="2 3" key="1">
    <citation type="submission" date="2012-08" db="EMBL/GenBank/DDBJ databases">
        <title>Whole genome shotgun sequence of Austwickia chelonae NBRC 105200.</title>
        <authorList>
            <person name="Yoshida I."/>
            <person name="Hosoyama A."/>
            <person name="Tsuchikane K."/>
            <person name="Katsumata H."/>
            <person name="Ando Y."/>
            <person name="Ohji S."/>
            <person name="Hamada M."/>
            <person name="Tamura T."/>
            <person name="Yamazoe A."/>
            <person name="Yamazaki S."/>
            <person name="Fujita N."/>
        </authorList>
    </citation>
    <scope>NUCLEOTIDE SEQUENCE [LARGE SCALE GENOMIC DNA]</scope>
    <source>
        <strain evidence="2 3">NBRC 105200</strain>
    </source>
</reference>
<dbReference type="EMBL" id="BAGZ01000008">
    <property type="protein sequence ID" value="GAB78297.1"/>
    <property type="molecule type" value="Genomic_DNA"/>
</dbReference>
<evidence type="ECO:0000256" key="1">
    <source>
        <dbReference type="SAM" id="MobiDB-lite"/>
    </source>
</evidence>
<dbReference type="eggNOG" id="ENOG50349QK">
    <property type="taxonomic scope" value="Bacteria"/>
</dbReference>
<sequence>MSVAGEHRPSAVPERTGTLPEATLQVLADSPLLWAEDTDLTGPDEHWTQTTALTEPDWWSAAAPAYARGIDSTRTRAGAACALQHYTGRLTGAVLIAWAHSGLLLDLDHKAWWARTDTRYATTAVCTPARATLGASEITQVTRSLIDHCAPLIHACEHGNGLPRRLGWGSLAASCAAVFALIHRSVEASARPSVAARAQESLDEITRHTGRPLVTVGVDNPEGPLRQRRHTCCLIHTGRGHGHCGSCPRLSDEEWRHRQQDPPTTTIPGLTWPTGCTPDRTEEP</sequence>
<comment type="caution">
    <text evidence="2">The sequence shown here is derived from an EMBL/GenBank/DDBJ whole genome shotgun (WGS) entry which is preliminary data.</text>
</comment>
<feature type="region of interest" description="Disordered" evidence="1">
    <location>
        <begin position="1"/>
        <end position="20"/>
    </location>
</feature>
<dbReference type="RefSeq" id="WP_006503052.1">
    <property type="nucleotide sequence ID" value="NZ_BAGZ01000008.1"/>
</dbReference>